<dbReference type="KEGG" id="asul:DFR86_05115"/>
<evidence type="ECO:0000313" key="2">
    <source>
        <dbReference type="Proteomes" id="UP000248410"/>
    </source>
</evidence>
<dbReference type="RefSeq" id="WP_110379890.1">
    <property type="nucleotide sequence ID" value="NZ_CP029288.2"/>
</dbReference>
<dbReference type="AlphaFoldDB" id="A0A2U9ILW8"/>
<sequence length="153" mass="17671">MGFLDCYVNFAAILGKLLSKYPDDVADLIEDAVYKYGAEYACADENECYEELSRVIKDFARALGSDKEEVVRFCRDSATYVNESCFNKCVPKVYEDISKNTNLRNMYSLNDKDFMSMAMVQCDAICTKFNVEKYEECIERLFPRKKSHTEESP</sequence>
<dbReference type="Proteomes" id="UP000248410">
    <property type="component" value="Chromosome"/>
</dbReference>
<protein>
    <submittedName>
        <fullName evidence="1">Uncharacterized protein</fullName>
    </submittedName>
</protein>
<reference evidence="1 2" key="1">
    <citation type="submission" date="2018-05" db="EMBL/GenBank/DDBJ databases">
        <title>Complete Genome Sequences of Extremely Thermoacidophilic, Metal-Mobilizing Type-Strain Members of the Archaeal Family Sulfolobaceae: Acidianus brierleyi DSM-1651T, Acidianus sulfidivorans DSM-18786T, Metallosphaera hakonensis DSM-7519T, and Metallosphaera prunae DSM-10039T.</title>
        <authorList>
            <person name="Counts J.A."/>
            <person name="Kelly R.M."/>
        </authorList>
    </citation>
    <scope>NUCLEOTIDE SEQUENCE [LARGE SCALE GENOMIC DNA]</scope>
    <source>
        <strain evidence="1 2">JP7</strain>
    </source>
</reference>
<dbReference type="OrthoDB" id="42451at2157"/>
<name>A0A2U9ILW8_9CREN</name>
<keyword evidence="2" id="KW-1185">Reference proteome</keyword>
<organism evidence="1 2">
    <name type="scientific">Acidianus sulfidivorans JP7</name>
    <dbReference type="NCBI Taxonomy" id="619593"/>
    <lineage>
        <taxon>Archaea</taxon>
        <taxon>Thermoproteota</taxon>
        <taxon>Thermoprotei</taxon>
        <taxon>Sulfolobales</taxon>
        <taxon>Sulfolobaceae</taxon>
        <taxon>Acidianus</taxon>
    </lineage>
</organism>
<proteinExistence type="predicted"/>
<evidence type="ECO:0000313" key="1">
    <source>
        <dbReference type="EMBL" id="AWR97000.1"/>
    </source>
</evidence>
<accession>A0A2U9ILW8</accession>
<dbReference type="GeneID" id="36837326"/>
<dbReference type="EMBL" id="CP029288">
    <property type="protein sequence ID" value="AWR97000.1"/>
    <property type="molecule type" value="Genomic_DNA"/>
</dbReference>
<gene>
    <name evidence="1" type="ORF">DFR86_05115</name>
</gene>